<dbReference type="PRINTS" id="PR00385">
    <property type="entry name" value="P450"/>
</dbReference>
<dbReference type="InterPro" id="IPR002401">
    <property type="entry name" value="Cyt_P450_E_grp-I"/>
</dbReference>
<comment type="similarity">
    <text evidence="4 16">Belongs to the cytochrome P450 family.</text>
</comment>
<accession>A0A0L7KIV2</accession>
<dbReference type="GO" id="GO:0005506">
    <property type="term" value="F:iron ion binding"/>
    <property type="evidence" value="ECO:0007669"/>
    <property type="project" value="InterPro"/>
</dbReference>
<protein>
    <recommendedName>
        <fullName evidence="5">unspecific monooxygenase</fullName>
        <ecNumber evidence="5">1.14.14.1</ecNumber>
    </recommendedName>
</protein>
<keyword evidence="13" id="KW-0472">Membrane</keyword>
<dbReference type="PRINTS" id="PR00463">
    <property type="entry name" value="EP450I"/>
</dbReference>
<evidence type="ECO:0000313" key="18">
    <source>
        <dbReference type="Proteomes" id="UP000037510"/>
    </source>
</evidence>
<comment type="caution">
    <text evidence="17">The sequence shown here is derived from an EMBL/GenBank/DDBJ whole genome shotgun (WGS) entry which is preliminary data.</text>
</comment>
<keyword evidence="11 15" id="KW-0408">Iron</keyword>
<gene>
    <name evidence="17" type="ORF">OBRU01_24905</name>
</gene>
<dbReference type="PANTHER" id="PTHR24292:SF54">
    <property type="entry name" value="CYP9F3-RELATED"/>
    <property type="match status" value="1"/>
</dbReference>
<keyword evidence="6 15" id="KW-0349">Heme</keyword>
<keyword evidence="12 16" id="KW-0503">Monooxygenase</keyword>
<keyword evidence="18" id="KW-1185">Reference proteome</keyword>
<dbReference type="Pfam" id="PF00067">
    <property type="entry name" value="p450"/>
    <property type="match status" value="1"/>
</dbReference>
<dbReference type="PROSITE" id="PS00086">
    <property type="entry name" value="CYTOCHROME_P450"/>
    <property type="match status" value="1"/>
</dbReference>
<evidence type="ECO:0000256" key="4">
    <source>
        <dbReference type="ARBA" id="ARBA00010617"/>
    </source>
</evidence>
<evidence type="ECO:0000256" key="5">
    <source>
        <dbReference type="ARBA" id="ARBA00012109"/>
    </source>
</evidence>
<keyword evidence="10 16" id="KW-0560">Oxidoreductase</keyword>
<dbReference type="GO" id="GO:0005789">
    <property type="term" value="C:endoplasmic reticulum membrane"/>
    <property type="evidence" value="ECO:0007669"/>
    <property type="project" value="UniProtKB-SubCell"/>
</dbReference>
<dbReference type="PANTHER" id="PTHR24292">
    <property type="entry name" value="CYTOCHROME P450"/>
    <property type="match status" value="1"/>
</dbReference>
<dbReference type="Proteomes" id="UP000037510">
    <property type="component" value="Unassembled WGS sequence"/>
</dbReference>
<dbReference type="InterPro" id="IPR001128">
    <property type="entry name" value="Cyt_P450"/>
</dbReference>
<comment type="cofactor">
    <cofactor evidence="1 15">
        <name>heme</name>
        <dbReference type="ChEBI" id="CHEBI:30413"/>
    </cofactor>
</comment>
<sequence>MIFAIILLIFVVTLYFYSTRTFDYWKKRGIKHDTPIPIFGTNAKGYLMRRSMSDLTADMYWKYPKEKVVGFFRSSTPELIIRDPEIVKRVLLTDFSHFYKRQMNPILGSDEPLMKNLFNADGDLWRLLRQRMTPAFTSGKLKAMFPLIVERAERLQVLLSSSHGETVDAREVMARYTTDFIGACGFGLEANSLNEEDSEIRKLGQKIFEITPKDVFKAMAKQVFPQLCKNVRLTEKLEPDVMGMVNAILTQRNHQPTGRNDFIDQLLECQKKGTIVGDSIENFKLDGTPETATLEMTDAIIAAQVFVFFAAGFETSSSTTSFTLHLLAYHPEVQRKVQDNIDTVLARHENKLSYDSIKEMSYLEMAFKESMRILPSVGFLIRECAKKYTFEDINLTIDPGVKIMISLQAMQNDPQYFDKPEEFRPERFDPNELDSETTKYVYLPFGEGPRACIGARLGLMQSLAGLAAVLSKFSVEPAPNTVRYPVVEPTPGVVQTIKGGLPLLFKERKKGL</sequence>
<evidence type="ECO:0000313" key="17">
    <source>
        <dbReference type="EMBL" id="KOB63273.1"/>
    </source>
</evidence>
<evidence type="ECO:0000256" key="8">
    <source>
        <dbReference type="ARBA" id="ARBA00022824"/>
    </source>
</evidence>
<dbReference type="AlphaFoldDB" id="A0A0L7KIV2"/>
<evidence type="ECO:0000256" key="13">
    <source>
        <dbReference type="ARBA" id="ARBA00023136"/>
    </source>
</evidence>
<keyword evidence="9" id="KW-0492">Microsome</keyword>
<dbReference type="InterPro" id="IPR036396">
    <property type="entry name" value="Cyt_P450_sf"/>
</dbReference>
<dbReference type="Gene3D" id="1.10.630.10">
    <property type="entry name" value="Cytochrome P450"/>
    <property type="match status" value="1"/>
</dbReference>
<evidence type="ECO:0000256" key="7">
    <source>
        <dbReference type="ARBA" id="ARBA00022723"/>
    </source>
</evidence>
<feature type="binding site" description="axial binding residue" evidence="15">
    <location>
        <position position="452"/>
    </location>
    <ligand>
        <name>heme</name>
        <dbReference type="ChEBI" id="CHEBI:30413"/>
    </ligand>
    <ligandPart>
        <name>Fe</name>
        <dbReference type="ChEBI" id="CHEBI:18248"/>
    </ligandPart>
</feature>
<comment type="catalytic activity">
    <reaction evidence="14">
        <text>an organic molecule + reduced [NADPH--hemoprotein reductase] + O2 = an alcohol + oxidized [NADPH--hemoprotein reductase] + H2O + H(+)</text>
        <dbReference type="Rhea" id="RHEA:17149"/>
        <dbReference type="Rhea" id="RHEA-COMP:11964"/>
        <dbReference type="Rhea" id="RHEA-COMP:11965"/>
        <dbReference type="ChEBI" id="CHEBI:15377"/>
        <dbReference type="ChEBI" id="CHEBI:15378"/>
        <dbReference type="ChEBI" id="CHEBI:15379"/>
        <dbReference type="ChEBI" id="CHEBI:30879"/>
        <dbReference type="ChEBI" id="CHEBI:57618"/>
        <dbReference type="ChEBI" id="CHEBI:58210"/>
        <dbReference type="ChEBI" id="CHEBI:142491"/>
        <dbReference type="EC" id="1.14.14.1"/>
    </reaction>
</comment>
<dbReference type="CDD" id="cd11056">
    <property type="entry name" value="CYP6-like"/>
    <property type="match status" value="1"/>
</dbReference>
<comment type="subcellular location">
    <subcellularLocation>
        <location evidence="3">Endoplasmic reticulum membrane</location>
        <topology evidence="3">Peripheral membrane protein</topology>
    </subcellularLocation>
    <subcellularLocation>
        <location evidence="2">Microsome membrane</location>
        <topology evidence="2">Peripheral membrane protein</topology>
    </subcellularLocation>
</comment>
<dbReference type="STRING" id="104452.A0A0L7KIV2"/>
<evidence type="ECO:0000256" key="2">
    <source>
        <dbReference type="ARBA" id="ARBA00004174"/>
    </source>
</evidence>
<evidence type="ECO:0000256" key="6">
    <source>
        <dbReference type="ARBA" id="ARBA00022617"/>
    </source>
</evidence>
<evidence type="ECO:0000256" key="14">
    <source>
        <dbReference type="ARBA" id="ARBA00047827"/>
    </source>
</evidence>
<evidence type="ECO:0000256" key="1">
    <source>
        <dbReference type="ARBA" id="ARBA00001971"/>
    </source>
</evidence>
<dbReference type="InterPro" id="IPR050476">
    <property type="entry name" value="Insect_CytP450_Detox"/>
</dbReference>
<reference evidence="17 18" key="1">
    <citation type="journal article" date="2015" name="Genome Biol. Evol.">
        <title>The genome of winter moth (Operophtera brumata) provides a genomic perspective on sexual dimorphism and phenology.</title>
        <authorList>
            <person name="Derks M.F."/>
            <person name="Smit S."/>
            <person name="Salis L."/>
            <person name="Schijlen E."/>
            <person name="Bossers A."/>
            <person name="Mateman C."/>
            <person name="Pijl A.S."/>
            <person name="de Ridder D."/>
            <person name="Groenen M.A."/>
            <person name="Visser M.E."/>
            <person name="Megens H.J."/>
        </authorList>
    </citation>
    <scope>NUCLEOTIDE SEQUENCE [LARGE SCALE GENOMIC DNA]</scope>
    <source>
        <strain evidence="17">WM2013NL</strain>
        <tissue evidence="17">Head and thorax</tissue>
    </source>
</reference>
<evidence type="ECO:0000256" key="12">
    <source>
        <dbReference type="ARBA" id="ARBA00023033"/>
    </source>
</evidence>
<dbReference type="GO" id="GO:0016712">
    <property type="term" value="F:oxidoreductase activity, acting on paired donors, with incorporation or reduction of molecular oxygen, reduced flavin or flavoprotein as one donor, and incorporation of one atom of oxygen"/>
    <property type="evidence" value="ECO:0007669"/>
    <property type="project" value="UniProtKB-EC"/>
</dbReference>
<dbReference type="EC" id="1.14.14.1" evidence="5"/>
<evidence type="ECO:0000256" key="10">
    <source>
        <dbReference type="ARBA" id="ARBA00023002"/>
    </source>
</evidence>
<evidence type="ECO:0000256" key="16">
    <source>
        <dbReference type="RuleBase" id="RU000461"/>
    </source>
</evidence>
<evidence type="ECO:0000256" key="9">
    <source>
        <dbReference type="ARBA" id="ARBA00022848"/>
    </source>
</evidence>
<dbReference type="FunFam" id="1.10.630.10:FF:000042">
    <property type="entry name" value="Cytochrome P450"/>
    <property type="match status" value="1"/>
</dbReference>
<evidence type="ECO:0000256" key="11">
    <source>
        <dbReference type="ARBA" id="ARBA00023004"/>
    </source>
</evidence>
<dbReference type="GO" id="GO:0020037">
    <property type="term" value="F:heme binding"/>
    <property type="evidence" value="ECO:0007669"/>
    <property type="project" value="InterPro"/>
</dbReference>
<organism evidence="17 18">
    <name type="scientific">Operophtera brumata</name>
    <name type="common">Winter moth</name>
    <name type="synonym">Phalaena brumata</name>
    <dbReference type="NCBI Taxonomy" id="104452"/>
    <lineage>
        <taxon>Eukaryota</taxon>
        <taxon>Metazoa</taxon>
        <taxon>Ecdysozoa</taxon>
        <taxon>Arthropoda</taxon>
        <taxon>Hexapoda</taxon>
        <taxon>Insecta</taxon>
        <taxon>Pterygota</taxon>
        <taxon>Neoptera</taxon>
        <taxon>Endopterygota</taxon>
        <taxon>Lepidoptera</taxon>
        <taxon>Glossata</taxon>
        <taxon>Ditrysia</taxon>
        <taxon>Geometroidea</taxon>
        <taxon>Geometridae</taxon>
        <taxon>Larentiinae</taxon>
        <taxon>Operophtera</taxon>
    </lineage>
</organism>
<dbReference type="InterPro" id="IPR017972">
    <property type="entry name" value="Cyt_P450_CS"/>
</dbReference>
<proteinExistence type="inferred from homology"/>
<keyword evidence="8" id="KW-0256">Endoplasmic reticulum</keyword>
<keyword evidence="7 15" id="KW-0479">Metal-binding</keyword>
<dbReference type="EMBL" id="JTDY01009584">
    <property type="protein sequence ID" value="KOB63273.1"/>
    <property type="molecule type" value="Genomic_DNA"/>
</dbReference>
<dbReference type="SUPFAM" id="SSF48264">
    <property type="entry name" value="Cytochrome P450"/>
    <property type="match status" value="1"/>
</dbReference>
<evidence type="ECO:0000256" key="15">
    <source>
        <dbReference type="PIRSR" id="PIRSR602401-1"/>
    </source>
</evidence>
<name>A0A0L7KIV2_OPEBR</name>
<evidence type="ECO:0000256" key="3">
    <source>
        <dbReference type="ARBA" id="ARBA00004406"/>
    </source>
</evidence>